<keyword evidence="3" id="KW-0268">Exocytosis</keyword>
<evidence type="ECO:0000256" key="3">
    <source>
        <dbReference type="RuleBase" id="RU365026"/>
    </source>
</evidence>
<dbReference type="OrthoDB" id="1922221at2759"/>
<dbReference type="STRING" id="35608.A0A2U1M614"/>
<dbReference type="GO" id="GO:0015031">
    <property type="term" value="P:protein transport"/>
    <property type="evidence" value="ECO:0007669"/>
    <property type="project" value="UniProtKB-KW"/>
</dbReference>
<organism evidence="5 6">
    <name type="scientific">Artemisia annua</name>
    <name type="common">Sweet wormwood</name>
    <dbReference type="NCBI Taxonomy" id="35608"/>
    <lineage>
        <taxon>Eukaryota</taxon>
        <taxon>Viridiplantae</taxon>
        <taxon>Streptophyta</taxon>
        <taxon>Embryophyta</taxon>
        <taxon>Tracheophyta</taxon>
        <taxon>Spermatophyta</taxon>
        <taxon>Magnoliopsida</taxon>
        <taxon>eudicotyledons</taxon>
        <taxon>Gunneridae</taxon>
        <taxon>Pentapetalae</taxon>
        <taxon>asterids</taxon>
        <taxon>campanulids</taxon>
        <taxon>Asterales</taxon>
        <taxon>Asteraceae</taxon>
        <taxon>Asteroideae</taxon>
        <taxon>Anthemideae</taxon>
        <taxon>Artemisiinae</taxon>
        <taxon>Artemisia</taxon>
    </lineage>
</organism>
<comment type="similarity">
    <text evidence="1 3">Belongs to the EXO70 family.</text>
</comment>
<proteinExistence type="inferred from homology"/>
<dbReference type="PANTHER" id="PTHR12542:SF154">
    <property type="entry name" value="EXOCYST SUBUNIT EXO70 FAMILY PROTEIN"/>
    <property type="match status" value="1"/>
</dbReference>
<dbReference type="Proteomes" id="UP000245207">
    <property type="component" value="Unassembled WGS sequence"/>
</dbReference>
<dbReference type="SUPFAM" id="SSF74788">
    <property type="entry name" value="Cullin repeat-like"/>
    <property type="match status" value="1"/>
</dbReference>
<gene>
    <name evidence="5" type="ORF">CTI12_AA416740</name>
</gene>
<protein>
    <recommendedName>
        <fullName evidence="3">Exocyst subunit Exo70 family protein</fullName>
    </recommendedName>
</protein>
<dbReference type="InterPro" id="IPR046364">
    <property type="entry name" value="Exo70_C"/>
</dbReference>
<feature type="domain" description="Exocyst complex subunit Exo70 C-terminal" evidence="4">
    <location>
        <begin position="290"/>
        <end position="637"/>
    </location>
</feature>
<reference evidence="5 6" key="1">
    <citation type="journal article" date="2018" name="Mol. Plant">
        <title>The genome of Artemisia annua provides insight into the evolution of Asteraceae family and artemisinin biosynthesis.</title>
        <authorList>
            <person name="Shen Q."/>
            <person name="Zhang L."/>
            <person name="Liao Z."/>
            <person name="Wang S."/>
            <person name="Yan T."/>
            <person name="Shi P."/>
            <person name="Liu M."/>
            <person name="Fu X."/>
            <person name="Pan Q."/>
            <person name="Wang Y."/>
            <person name="Lv Z."/>
            <person name="Lu X."/>
            <person name="Zhang F."/>
            <person name="Jiang W."/>
            <person name="Ma Y."/>
            <person name="Chen M."/>
            <person name="Hao X."/>
            <person name="Li L."/>
            <person name="Tang Y."/>
            <person name="Lv G."/>
            <person name="Zhou Y."/>
            <person name="Sun X."/>
            <person name="Brodelius P.E."/>
            <person name="Rose J.K.C."/>
            <person name="Tang K."/>
        </authorList>
    </citation>
    <scope>NUCLEOTIDE SEQUENCE [LARGE SCALE GENOMIC DNA]</scope>
    <source>
        <strain evidence="6">cv. Huhao1</strain>
        <tissue evidence="5">Leaf</tissue>
    </source>
</reference>
<evidence type="ECO:0000256" key="1">
    <source>
        <dbReference type="ARBA" id="ARBA00006756"/>
    </source>
</evidence>
<dbReference type="GO" id="GO:0000145">
    <property type="term" value="C:exocyst"/>
    <property type="evidence" value="ECO:0007669"/>
    <property type="project" value="InterPro"/>
</dbReference>
<comment type="caution">
    <text evidence="5">The sequence shown here is derived from an EMBL/GenBank/DDBJ whole genome shotgun (WGS) entry which is preliminary data.</text>
</comment>
<dbReference type="InterPro" id="IPR016159">
    <property type="entry name" value="Cullin_repeat-like_dom_sf"/>
</dbReference>
<dbReference type="InterPro" id="IPR004140">
    <property type="entry name" value="Exo70"/>
</dbReference>
<keyword evidence="2 3" id="KW-0813">Transport</keyword>
<dbReference type="GO" id="GO:0006887">
    <property type="term" value="P:exocytosis"/>
    <property type="evidence" value="ECO:0007669"/>
    <property type="project" value="UniProtKB-KW"/>
</dbReference>
<accession>A0A2U1M614</accession>
<keyword evidence="6" id="KW-1185">Reference proteome</keyword>
<dbReference type="Pfam" id="PF03081">
    <property type="entry name" value="Exo70_C"/>
    <property type="match status" value="1"/>
</dbReference>
<comment type="function">
    <text evidence="3">Component of the exocyst complex.</text>
</comment>
<dbReference type="AlphaFoldDB" id="A0A2U1M614"/>
<evidence type="ECO:0000259" key="4">
    <source>
        <dbReference type="Pfam" id="PF03081"/>
    </source>
</evidence>
<dbReference type="EMBL" id="PKPP01006386">
    <property type="protein sequence ID" value="PWA56679.1"/>
    <property type="molecule type" value="Genomic_DNA"/>
</dbReference>
<evidence type="ECO:0000313" key="5">
    <source>
        <dbReference type="EMBL" id="PWA56679.1"/>
    </source>
</evidence>
<dbReference type="PANTHER" id="PTHR12542">
    <property type="entry name" value="EXOCYST COMPLEX PROTEIN EXO70"/>
    <property type="match status" value="1"/>
</dbReference>
<name>A0A2U1M614_ARTAN</name>
<evidence type="ECO:0000313" key="6">
    <source>
        <dbReference type="Proteomes" id="UP000245207"/>
    </source>
</evidence>
<keyword evidence="3" id="KW-0653">Protein transport</keyword>
<dbReference type="GO" id="GO:0005546">
    <property type="term" value="F:phosphatidylinositol-4,5-bisphosphate binding"/>
    <property type="evidence" value="ECO:0007669"/>
    <property type="project" value="InterPro"/>
</dbReference>
<evidence type="ECO:0000256" key="2">
    <source>
        <dbReference type="ARBA" id="ARBA00022448"/>
    </source>
</evidence>
<dbReference type="Gene3D" id="1.20.1280.170">
    <property type="entry name" value="Exocyst complex component Exo70"/>
    <property type="match status" value="1"/>
</dbReference>
<sequence>MEHLIHTRDLLNTTLHQSRQLDVEIHKTSANISRINHTFASLAAALRNIASRCATLAFADHVDRALPPLYAVVNVYQLVDELGRLVSSSANSYSDLNVHLSLLKRYRQALTFLTNTCTLAIMWMEDVKRIFDTTTCVGDGVGIDVSHHSIVCKALHLLNELKETEQRSLVDQGILDVAFRELEDDFENILIDHSVPIQVPSSLFSSGDEESDVSVTSPASALPFHVIQNLKAIVACFSSDNRVDRCMSIYVKVRSTIVQTALQGLDLDYLDMPPLSEFDSVQEIEGYVDEWARHLEFVLKHLLELEYMLYDQVFGHEQKNDCFFKIALQSGIQRFIRFGNTVTKGKKEAIKLFKLLDVFATLNNLRHDFNRIFGGKTCSEIQTQTRELIRKVVNGVCEIIRDLSAQVKLQRLTDPPQDGTLPRLVTFVTEYSEELLDDDYRPVLEQVLEIHGSWYHDTNKFRKGLVSVEVYNLVKSLEVNLETWAKRYEDASLSYIFMMNNSCYLSKHLKGTRLGDLMGESWLKRHEDCVEYYATLYLKDSWSKIPTLLTNSDRDVKKRIKGFNEAFDQLYKKQSGWVLCDGGLRWKTCQLILQIIVPVYKSYITKYLALGDGGASPILSPNRYVKYSAKSLENMLTCMFQPNLGKYGSNTNLMGKIKSVIVGGRFSPTTLAV</sequence>